<organism evidence="1 2">
    <name type="scientific">Dictyobacter vulcani</name>
    <dbReference type="NCBI Taxonomy" id="2607529"/>
    <lineage>
        <taxon>Bacteria</taxon>
        <taxon>Bacillati</taxon>
        <taxon>Chloroflexota</taxon>
        <taxon>Ktedonobacteria</taxon>
        <taxon>Ktedonobacterales</taxon>
        <taxon>Dictyobacteraceae</taxon>
        <taxon>Dictyobacter</taxon>
    </lineage>
</organism>
<name>A0A5J4KXI3_9CHLR</name>
<proteinExistence type="predicted"/>
<keyword evidence="2" id="KW-1185">Reference proteome</keyword>
<dbReference type="EMBL" id="BKZW01000004">
    <property type="protein sequence ID" value="GER91782.1"/>
    <property type="molecule type" value="Genomic_DNA"/>
</dbReference>
<evidence type="ECO:0000313" key="1">
    <source>
        <dbReference type="EMBL" id="GER91782.1"/>
    </source>
</evidence>
<dbReference type="Proteomes" id="UP000326912">
    <property type="component" value="Unassembled WGS sequence"/>
</dbReference>
<evidence type="ECO:0000313" key="2">
    <source>
        <dbReference type="Proteomes" id="UP000326912"/>
    </source>
</evidence>
<protein>
    <submittedName>
        <fullName evidence="1">Uncharacterized protein</fullName>
    </submittedName>
</protein>
<accession>A0A5J4KXI3</accession>
<dbReference type="AlphaFoldDB" id="A0A5J4KXI3"/>
<comment type="caution">
    <text evidence="1">The sequence shown here is derived from an EMBL/GenBank/DDBJ whole genome shotgun (WGS) entry which is preliminary data.</text>
</comment>
<gene>
    <name evidence="1" type="ORF">KDW_59440</name>
</gene>
<reference evidence="1 2" key="1">
    <citation type="submission" date="2019-10" db="EMBL/GenBank/DDBJ databases">
        <title>Dictyobacter vulcani sp. nov., within the class Ktedonobacteria, isolated from soil of volcanic Mt. Zao.</title>
        <authorList>
            <person name="Zheng Y."/>
            <person name="Wang C.M."/>
            <person name="Sakai Y."/>
            <person name="Abe K."/>
            <person name="Yokota A."/>
            <person name="Yabe S."/>
        </authorList>
    </citation>
    <scope>NUCLEOTIDE SEQUENCE [LARGE SCALE GENOMIC DNA]</scope>
    <source>
        <strain evidence="1 2">W12</strain>
    </source>
</reference>
<sequence length="126" mass="13327">MVIDRAWCDSDGVGIAIIFCIGVAGTAHRGLQCEVRYGIIGEAAGDNKRSKALACPQGKDTGVVGSDDGGEVTGRVRGMPDIIVAPDLQIGEPARYLCGNPDGHWTRELVAMIADNETERQCITNV</sequence>